<dbReference type="RefSeq" id="WP_036873712.1">
    <property type="nucleotide sequence ID" value="NZ_JASBZX010000023.1"/>
</dbReference>
<reference evidence="2 3" key="1">
    <citation type="submission" date="2014-09" db="EMBL/GenBank/DDBJ databases">
        <title>Draft Genome Sequence of Porphyromonas macacae COT-192_OH2859.</title>
        <authorList>
            <person name="Wallis C."/>
            <person name="Deusch O."/>
            <person name="O'Flynn C."/>
            <person name="Davis I."/>
            <person name="Horsfall A."/>
            <person name="Kirkwood N."/>
            <person name="Harris S."/>
            <person name="Eisen J.A."/>
            <person name="Coil D.A."/>
            <person name="Darling A.E."/>
            <person name="Jospin G."/>
            <person name="Alexiev A."/>
        </authorList>
    </citation>
    <scope>NUCLEOTIDE SEQUENCE [LARGE SCALE GENOMIC DNA]</scope>
    <source>
        <strain evidence="3">COT-192 OH2859</strain>
    </source>
</reference>
<feature type="transmembrane region" description="Helical" evidence="1">
    <location>
        <begin position="88"/>
        <end position="107"/>
    </location>
</feature>
<comment type="caution">
    <text evidence="2">The sequence shown here is derived from an EMBL/GenBank/DDBJ whole genome shotgun (WGS) entry which is preliminary data.</text>
</comment>
<name>A0A0A2E664_9PORP</name>
<dbReference type="InterPro" id="IPR025635">
    <property type="entry name" value="DUF4293"/>
</dbReference>
<dbReference type="Proteomes" id="UP000030103">
    <property type="component" value="Unassembled WGS sequence"/>
</dbReference>
<dbReference type="Pfam" id="PF14126">
    <property type="entry name" value="DUF4293"/>
    <property type="match status" value="1"/>
</dbReference>
<feature type="transmembrane region" description="Helical" evidence="1">
    <location>
        <begin position="119"/>
        <end position="135"/>
    </location>
</feature>
<dbReference type="eggNOG" id="ENOG503333M">
    <property type="taxonomic scope" value="Bacteria"/>
</dbReference>
<dbReference type="OrthoDB" id="594989at2"/>
<feature type="transmembrane region" description="Helical" evidence="1">
    <location>
        <begin position="55"/>
        <end position="76"/>
    </location>
</feature>
<evidence type="ECO:0008006" key="4">
    <source>
        <dbReference type="Google" id="ProtNLM"/>
    </source>
</evidence>
<keyword evidence="1" id="KW-0812">Transmembrane</keyword>
<keyword evidence="1" id="KW-0472">Membrane</keyword>
<gene>
    <name evidence="2" type="ORF">HQ47_04830</name>
</gene>
<keyword evidence="3" id="KW-1185">Reference proteome</keyword>
<dbReference type="AlphaFoldDB" id="A0A0A2E664"/>
<sequence>MWQRIQTLWLLLAGILMTLLLLNPLAVFIQPDGTSYSLFVSGVQEIGMKKMVTPAWGLFVIDAIIVLISFITIFLYKKRILQIRLTVFNMLVTIGFIIYLALVSWQFCSTHSASFGFKFWLGIPLICLIFQYLAIRNIGADEALVRASNRLR</sequence>
<protein>
    <recommendedName>
        <fullName evidence="4">DUF4293 domain-containing protein</fullName>
    </recommendedName>
</protein>
<keyword evidence="1" id="KW-1133">Transmembrane helix</keyword>
<evidence type="ECO:0000256" key="1">
    <source>
        <dbReference type="SAM" id="Phobius"/>
    </source>
</evidence>
<organism evidence="2 3">
    <name type="scientific">Porphyromonas macacae</name>
    <dbReference type="NCBI Taxonomy" id="28115"/>
    <lineage>
        <taxon>Bacteria</taxon>
        <taxon>Pseudomonadati</taxon>
        <taxon>Bacteroidota</taxon>
        <taxon>Bacteroidia</taxon>
        <taxon>Bacteroidales</taxon>
        <taxon>Porphyromonadaceae</taxon>
        <taxon>Porphyromonas</taxon>
    </lineage>
</organism>
<dbReference type="EMBL" id="JRFA01000014">
    <property type="protein sequence ID" value="KGN74378.1"/>
    <property type="molecule type" value="Genomic_DNA"/>
</dbReference>
<dbReference type="STRING" id="28115.HQ47_04830"/>
<evidence type="ECO:0000313" key="2">
    <source>
        <dbReference type="EMBL" id="KGN74378.1"/>
    </source>
</evidence>
<proteinExistence type="predicted"/>
<evidence type="ECO:0000313" key="3">
    <source>
        <dbReference type="Proteomes" id="UP000030103"/>
    </source>
</evidence>
<accession>A0A0A2E664</accession>